<organism evidence="1 2">
    <name type="scientific">Rothia aeria F0184</name>
    <dbReference type="NCBI Taxonomy" id="888019"/>
    <lineage>
        <taxon>Bacteria</taxon>
        <taxon>Bacillati</taxon>
        <taxon>Actinomycetota</taxon>
        <taxon>Actinomycetes</taxon>
        <taxon>Micrococcales</taxon>
        <taxon>Micrococcaceae</taxon>
        <taxon>Rothia</taxon>
    </lineage>
</organism>
<name>U7V6W3_9MICC</name>
<proteinExistence type="predicted"/>
<gene>
    <name evidence="1" type="ORF">HMPREF0742_00730</name>
</gene>
<dbReference type="HOGENOM" id="CLU_3011532_0_0_11"/>
<dbReference type="Proteomes" id="UP000017174">
    <property type="component" value="Unassembled WGS sequence"/>
</dbReference>
<accession>U7V6W3</accession>
<reference evidence="1 2" key="1">
    <citation type="submission" date="2013-08" db="EMBL/GenBank/DDBJ databases">
        <authorList>
            <person name="Weinstock G."/>
            <person name="Sodergren E."/>
            <person name="Wylie T."/>
            <person name="Fulton L."/>
            <person name="Fulton R."/>
            <person name="Fronick C."/>
            <person name="O'Laughlin M."/>
            <person name="Godfrey J."/>
            <person name="Miner T."/>
            <person name="Herter B."/>
            <person name="Appelbaum E."/>
            <person name="Cordes M."/>
            <person name="Lek S."/>
            <person name="Wollam A."/>
            <person name="Pepin K.H."/>
            <person name="Palsikar V.B."/>
            <person name="Mitreva M."/>
            <person name="Wilson R.K."/>
        </authorList>
    </citation>
    <scope>NUCLEOTIDE SEQUENCE [LARGE SCALE GENOMIC DNA]</scope>
    <source>
        <strain evidence="1 2">F0184</strain>
    </source>
</reference>
<dbReference type="EMBL" id="AXZG01000022">
    <property type="protein sequence ID" value="ERT66879.1"/>
    <property type="molecule type" value="Genomic_DNA"/>
</dbReference>
<evidence type="ECO:0000313" key="1">
    <source>
        <dbReference type="EMBL" id="ERT66879.1"/>
    </source>
</evidence>
<protein>
    <submittedName>
        <fullName evidence="1">Uncharacterized protein</fullName>
    </submittedName>
</protein>
<dbReference type="AlphaFoldDB" id="U7V6W3"/>
<evidence type="ECO:0000313" key="2">
    <source>
        <dbReference type="Proteomes" id="UP000017174"/>
    </source>
</evidence>
<sequence>MLHITKIEVVNDCTTVIKLLGKPRLFNKNPSICRVYPPATVQPAPGSLPEKQGKEA</sequence>
<comment type="caution">
    <text evidence="1">The sequence shown here is derived from an EMBL/GenBank/DDBJ whole genome shotgun (WGS) entry which is preliminary data.</text>
</comment>